<feature type="chain" id="PRO_5046810655" description="Larval cuticle protein A2B" evidence="3">
    <location>
        <begin position="31"/>
        <end position="122"/>
    </location>
</feature>
<organism evidence="4 5">
    <name type="scientific">Periplaneta americana</name>
    <name type="common">American cockroach</name>
    <name type="synonym">Blatta americana</name>
    <dbReference type="NCBI Taxonomy" id="6978"/>
    <lineage>
        <taxon>Eukaryota</taxon>
        <taxon>Metazoa</taxon>
        <taxon>Ecdysozoa</taxon>
        <taxon>Arthropoda</taxon>
        <taxon>Hexapoda</taxon>
        <taxon>Insecta</taxon>
        <taxon>Pterygota</taxon>
        <taxon>Neoptera</taxon>
        <taxon>Polyneoptera</taxon>
        <taxon>Dictyoptera</taxon>
        <taxon>Blattodea</taxon>
        <taxon>Blattoidea</taxon>
        <taxon>Blattidae</taxon>
        <taxon>Blattinae</taxon>
        <taxon>Periplaneta</taxon>
    </lineage>
</organism>
<dbReference type="EMBL" id="JAJSOF020000009">
    <property type="protein sequence ID" value="KAJ4446772.1"/>
    <property type="molecule type" value="Genomic_DNA"/>
</dbReference>
<dbReference type="PANTHER" id="PTHR12236">
    <property type="entry name" value="STRUCTURAL CONTITUENT OF CUTICLE"/>
    <property type="match status" value="1"/>
</dbReference>
<keyword evidence="3" id="KW-0732">Signal</keyword>
<dbReference type="PRINTS" id="PR00947">
    <property type="entry name" value="CUTICLE"/>
</dbReference>
<keyword evidence="1 2" id="KW-0193">Cuticle</keyword>
<evidence type="ECO:0008006" key="6">
    <source>
        <dbReference type="Google" id="ProtNLM"/>
    </source>
</evidence>
<gene>
    <name evidence="4" type="ORF">ANN_13469</name>
</gene>
<evidence type="ECO:0000256" key="3">
    <source>
        <dbReference type="SAM" id="SignalP"/>
    </source>
</evidence>
<evidence type="ECO:0000256" key="1">
    <source>
        <dbReference type="ARBA" id="ARBA00022460"/>
    </source>
</evidence>
<dbReference type="PROSITE" id="PS51155">
    <property type="entry name" value="CHIT_BIND_RR_2"/>
    <property type="match status" value="1"/>
</dbReference>
<dbReference type="PROSITE" id="PS00233">
    <property type="entry name" value="CHIT_BIND_RR_1"/>
    <property type="match status" value="1"/>
</dbReference>
<sequence length="122" mass="12732">MAGLCEGGNEPPGSLKFAIVLGLLAAVAECGVIPAAPAVALRTDYDPHPQYTFAYDIRDALTGDAKSQHETRSGDVVQGSYSLVEPDGHVRTVLYAADPVNGFNAVVQRGPLVHAKAAVKAF</sequence>
<dbReference type="Pfam" id="PF00379">
    <property type="entry name" value="Chitin_bind_4"/>
    <property type="match status" value="1"/>
</dbReference>
<dbReference type="InterPro" id="IPR000618">
    <property type="entry name" value="Insect_cuticle"/>
</dbReference>
<evidence type="ECO:0000313" key="5">
    <source>
        <dbReference type="Proteomes" id="UP001148838"/>
    </source>
</evidence>
<keyword evidence="5" id="KW-1185">Reference proteome</keyword>
<accession>A0ABQ8TJY4</accession>
<protein>
    <recommendedName>
        <fullName evidence="6">Larval cuticle protein A2B</fullName>
    </recommendedName>
</protein>
<evidence type="ECO:0000313" key="4">
    <source>
        <dbReference type="EMBL" id="KAJ4446772.1"/>
    </source>
</evidence>
<dbReference type="InterPro" id="IPR031311">
    <property type="entry name" value="CHIT_BIND_RR_consensus"/>
</dbReference>
<reference evidence="4 5" key="1">
    <citation type="journal article" date="2022" name="Allergy">
        <title>Genome assembly and annotation of Periplaneta americana reveal a comprehensive cockroach allergen profile.</title>
        <authorList>
            <person name="Wang L."/>
            <person name="Xiong Q."/>
            <person name="Saelim N."/>
            <person name="Wang L."/>
            <person name="Nong W."/>
            <person name="Wan A.T."/>
            <person name="Shi M."/>
            <person name="Liu X."/>
            <person name="Cao Q."/>
            <person name="Hui J.H.L."/>
            <person name="Sookrung N."/>
            <person name="Leung T.F."/>
            <person name="Tungtrongchitr A."/>
            <person name="Tsui S.K.W."/>
        </authorList>
    </citation>
    <scope>NUCLEOTIDE SEQUENCE [LARGE SCALE GENOMIC DNA]</scope>
    <source>
        <strain evidence="4">PWHHKU_190912</strain>
    </source>
</reference>
<dbReference type="InterPro" id="IPR051217">
    <property type="entry name" value="Insect_Cuticle_Struc_Prot"/>
</dbReference>
<proteinExistence type="predicted"/>
<name>A0ABQ8TJY4_PERAM</name>
<evidence type="ECO:0000256" key="2">
    <source>
        <dbReference type="PROSITE-ProRule" id="PRU00497"/>
    </source>
</evidence>
<comment type="caution">
    <text evidence="4">The sequence shown here is derived from an EMBL/GenBank/DDBJ whole genome shotgun (WGS) entry which is preliminary data.</text>
</comment>
<feature type="signal peptide" evidence="3">
    <location>
        <begin position="1"/>
        <end position="30"/>
    </location>
</feature>
<dbReference type="PANTHER" id="PTHR12236:SF86">
    <property type="entry name" value="CCP84AC-RELATED"/>
    <property type="match status" value="1"/>
</dbReference>
<dbReference type="Proteomes" id="UP001148838">
    <property type="component" value="Unassembled WGS sequence"/>
</dbReference>